<protein>
    <submittedName>
        <fullName evidence="1">Uncharacterized protein</fullName>
    </submittedName>
</protein>
<dbReference type="Pfam" id="PF26125">
    <property type="entry name" value="AcrVA2-like"/>
    <property type="match status" value="1"/>
</dbReference>
<sequence length="355" mass="40106">MSKNLGSNTAKWDVDVRAQLVDALNRSALADDPRYGRLPPFVRFRATGAAKAWESWRRIVEKGHNNVSEMLRTRPIVSLVNQFDELARRLLPYGTAEMSPDEAGTVSAHSAIWQAFELRNGTIFEPTPPLHRLLDDAYISDDVPIGAVELPADTLCIIPEPSSWGKGERSDATILFKMDQTLACVTWVMRIHEGQRYATVDVVELPLDKPERTIGALLDEVCGSSETYHTLLRTYLRESIDYAVKMLLYLKARDAHVVRERAYSNAPRSFSGLGQRKRTERMAEIEMLYDRHLVGPAILDSEASRPESNGSNGHEMSVHWRRPHFRMQPHGPQASLRKLVFIGPTIVRPDRLGLE</sequence>
<proteinExistence type="predicted"/>
<dbReference type="RefSeq" id="WP_193394839.1">
    <property type="nucleotide sequence ID" value="NZ_KF418775.1"/>
</dbReference>
<dbReference type="EMBL" id="KF418775">
    <property type="protein sequence ID" value="AJL34931.1"/>
    <property type="molecule type" value="Genomic_DNA"/>
</dbReference>
<keyword evidence="1" id="KW-0614">Plasmid</keyword>
<dbReference type="InterPro" id="IPR058915">
    <property type="entry name" value="AcrVA2-like"/>
</dbReference>
<organism evidence="1">
    <name type="scientific">Burkholderia pseudomallei</name>
    <name type="common">Pseudomonas pseudomallei</name>
    <dbReference type="NCBI Taxonomy" id="28450"/>
    <lineage>
        <taxon>Bacteria</taxon>
        <taxon>Pseudomonadati</taxon>
        <taxon>Pseudomonadota</taxon>
        <taxon>Betaproteobacteria</taxon>
        <taxon>Burkholderiales</taxon>
        <taxon>Burkholderiaceae</taxon>
        <taxon>Burkholderia</taxon>
        <taxon>pseudomallei group</taxon>
    </lineage>
</organism>
<dbReference type="AlphaFoldDB" id="A0A0C5B4G9"/>
<geneLocation type="plasmid" evidence="1">
    <name>pBPSE01</name>
</geneLocation>
<accession>A0A0C5B4G9</accession>
<reference evidence="1" key="1">
    <citation type="submission" date="2013-07" db="EMBL/GenBank/DDBJ databases">
        <title>Complete sequence of a native Burkholderia pseudomallei plasmid.</title>
        <authorList>
            <person name="Stone J.K."/>
            <person name="Bollig M.C."/>
            <person name="Gibbons H.S."/>
            <person name="Mayo M."/>
            <person name="Currie B.J."/>
            <person name="Keim P."/>
            <person name="Tuanyok A."/>
        </authorList>
    </citation>
    <scope>NUCLEOTIDE SEQUENCE</scope>
    <source>
        <strain evidence="1">MSHR1950</strain>
        <plasmid evidence="1">pBPSE01</plasmid>
    </source>
</reference>
<name>A0A0C5B4G9_BURPE</name>
<evidence type="ECO:0000313" key="1">
    <source>
        <dbReference type="EMBL" id="AJL34931.1"/>
    </source>
</evidence>
<gene>
    <name evidence="1" type="ORF">pBPS048</name>
</gene>